<feature type="region of interest" description="Disordered" evidence="1">
    <location>
        <begin position="19"/>
        <end position="55"/>
    </location>
</feature>
<dbReference type="AlphaFoldDB" id="A0A1S1P5Q7"/>
<dbReference type="EMBL" id="MNAO01000001">
    <property type="protein sequence ID" value="OHV18348.1"/>
    <property type="molecule type" value="Genomic_DNA"/>
</dbReference>
<proteinExistence type="predicted"/>
<dbReference type="Proteomes" id="UP000180215">
    <property type="component" value="Unassembled WGS sequence"/>
</dbReference>
<organism evidence="2 3">
    <name type="scientific">Methylorubrum extorquens</name>
    <name type="common">Methylobacterium dichloromethanicum</name>
    <name type="synonym">Methylobacterium extorquens</name>
    <dbReference type="NCBI Taxonomy" id="408"/>
    <lineage>
        <taxon>Bacteria</taxon>
        <taxon>Pseudomonadati</taxon>
        <taxon>Pseudomonadota</taxon>
        <taxon>Alphaproteobacteria</taxon>
        <taxon>Hyphomicrobiales</taxon>
        <taxon>Methylobacteriaceae</taxon>
        <taxon>Methylorubrum</taxon>
    </lineage>
</organism>
<protein>
    <submittedName>
        <fullName evidence="2">Uncharacterized protein</fullName>
    </submittedName>
</protein>
<gene>
    <name evidence="2" type="ORF">BK022_00300</name>
</gene>
<reference evidence="2 3" key="1">
    <citation type="submission" date="2016-10" db="EMBL/GenBank/DDBJ databases">
        <title>Draft genome sequence of Methylobacterium extorquens CP3, a seed endophyte of Crotalaria pumila with plant growth-promoting and metal tolerance properties.</title>
        <authorList>
            <person name="Sanchez-Lopez A.S."/>
            <person name="Van Hamme J.D."/>
            <person name="Thijs S."/>
            <person name="Mcammond B.M."/>
            <person name="Stevens V."/>
            <person name="Gonzalez-Chavez M.D.C."/>
            <person name="Vangronsveld J."/>
        </authorList>
    </citation>
    <scope>NUCLEOTIDE SEQUENCE [LARGE SCALE GENOMIC DNA]</scope>
    <source>
        <strain evidence="2 3">CP3</strain>
    </source>
</reference>
<name>A0A1S1P5Q7_METEX</name>
<evidence type="ECO:0000313" key="2">
    <source>
        <dbReference type="EMBL" id="OHV18348.1"/>
    </source>
</evidence>
<accession>A0A1S1P5Q7</accession>
<comment type="caution">
    <text evidence="2">The sequence shown here is derived from an EMBL/GenBank/DDBJ whole genome shotgun (WGS) entry which is preliminary data.</text>
</comment>
<evidence type="ECO:0000256" key="1">
    <source>
        <dbReference type="SAM" id="MobiDB-lite"/>
    </source>
</evidence>
<sequence length="77" mass="8355">MAQETVRAGAAVDQIVDVNDPGQGRRWNGEARHVAGLPRSWRRGGAPQPSRAARRRRALPITLTEDSAITAAAMPER</sequence>
<evidence type="ECO:0000313" key="3">
    <source>
        <dbReference type="Proteomes" id="UP000180215"/>
    </source>
</evidence>